<dbReference type="Proteomes" id="UP000265520">
    <property type="component" value="Unassembled WGS sequence"/>
</dbReference>
<evidence type="ECO:0000313" key="3">
    <source>
        <dbReference type="Proteomes" id="UP000265520"/>
    </source>
</evidence>
<dbReference type="Pfam" id="PF00931">
    <property type="entry name" value="NB-ARC"/>
    <property type="match status" value="1"/>
</dbReference>
<evidence type="ECO:0000259" key="1">
    <source>
        <dbReference type="Pfam" id="PF00931"/>
    </source>
</evidence>
<keyword evidence="3" id="KW-1185">Reference proteome</keyword>
<dbReference type="GO" id="GO:0043531">
    <property type="term" value="F:ADP binding"/>
    <property type="evidence" value="ECO:0007669"/>
    <property type="project" value="InterPro"/>
</dbReference>
<accession>A0A392U449</accession>
<sequence length="63" mass="7715">MMEEFCSEAENPLLQMLHKMDDKSLIIQVRQYLQHKRYLIFFDDVWQEDFSDQVDFAMPNNNK</sequence>
<comment type="caution">
    <text evidence="2">The sequence shown here is derived from an EMBL/GenBank/DDBJ whole genome shotgun (WGS) entry which is preliminary data.</text>
</comment>
<protein>
    <submittedName>
        <fullName evidence="2">NBS-containing resistance-like protein</fullName>
    </submittedName>
</protein>
<dbReference type="EMBL" id="LXQA010717657">
    <property type="protein sequence ID" value="MCI67474.1"/>
    <property type="molecule type" value="Genomic_DNA"/>
</dbReference>
<name>A0A392U449_9FABA</name>
<feature type="domain" description="NB-ARC" evidence="1">
    <location>
        <begin position="17"/>
        <end position="61"/>
    </location>
</feature>
<dbReference type="SUPFAM" id="SSF52540">
    <property type="entry name" value="P-loop containing nucleoside triphosphate hydrolases"/>
    <property type="match status" value="1"/>
</dbReference>
<dbReference type="AlphaFoldDB" id="A0A392U449"/>
<proteinExistence type="predicted"/>
<evidence type="ECO:0000313" key="2">
    <source>
        <dbReference type="EMBL" id="MCI67474.1"/>
    </source>
</evidence>
<feature type="non-terminal residue" evidence="2">
    <location>
        <position position="63"/>
    </location>
</feature>
<dbReference type="InterPro" id="IPR027417">
    <property type="entry name" value="P-loop_NTPase"/>
</dbReference>
<dbReference type="Gene3D" id="3.40.50.300">
    <property type="entry name" value="P-loop containing nucleotide triphosphate hydrolases"/>
    <property type="match status" value="1"/>
</dbReference>
<reference evidence="2 3" key="1">
    <citation type="journal article" date="2018" name="Front. Plant Sci.">
        <title>Red Clover (Trifolium pratense) and Zigzag Clover (T. medium) - A Picture of Genomic Similarities and Differences.</title>
        <authorList>
            <person name="Dluhosova J."/>
            <person name="Istvanek J."/>
            <person name="Nedelnik J."/>
            <person name="Repkova J."/>
        </authorList>
    </citation>
    <scope>NUCLEOTIDE SEQUENCE [LARGE SCALE GENOMIC DNA]</scope>
    <source>
        <strain evidence="3">cv. 10/8</strain>
        <tissue evidence="2">Leaf</tissue>
    </source>
</reference>
<dbReference type="InterPro" id="IPR002182">
    <property type="entry name" value="NB-ARC"/>
</dbReference>
<organism evidence="2 3">
    <name type="scientific">Trifolium medium</name>
    <dbReference type="NCBI Taxonomy" id="97028"/>
    <lineage>
        <taxon>Eukaryota</taxon>
        <taxon>Viridiplantae</taxon>
        <taxon>Streptophyta</taxon>
        <taxon>Embryophyta</taxon>
        <taxon>Tracheophyta</taxon>
        <taxon>Spermatophyta</taxon>
        <taxon>Magnoliopsida</taxon>
        <taxon>eudicotyledons</taxon>
        <taxon>Gunneridae</taxon>
        <taxon>Pentapetalae</taxon>
        <taxon>rosids</taxon>
        <taxon>fabids</taxon>
        <taxon>Fabales</taxon>
        <taxon>Fabaceae</taxon>
        <taxon>Papilionoideae</taxon>
        <taxon>50 kb inversion clade</taxon>
        <taxon>NPAAA clade</taxon>
        <taxon>Hologalegina</taxon>
        <taxon>IRL clade</taxon>
        <taxon>Trifolieae</taxon>
        <taxon>Trifolium</taxon>
    </lineage>
</organism>